<evidence type="ECO:0000313" key="7">
    <source>
        <dbReference type="Proteomes" id="UP000028713"/>
    </source>
</evidence>
<dbReference type="EMBL" id="JPRP01000001">
    <property type="protein sequence ID" value="KFF00667.1"/>
    <property type="molecule type" value="Genomic_DNA"/>
</dbReference>
<evidence type="ECO:0000256" key="2">
    <source>
        <dbReference type="SAM" id="Coils"/>
    </source>
</evidence>
<comment type="caution">
    <text evidence="6">The sequence shown here is derived from an EMBL/GenBank/DDBJ whole genome shotgun (WGS) entry which is preliminary data.</text>
</comment>
<accession>A0A085Z8A3</accession>
<evidence type="ECO:0000313" key="6">
    <source>
        <dbReference type="EMBL" id="KFF00667.1"/>
    </source>
</evidence>
<dbReference type="PANTHER" id="PTHR30469">
    <property type="entry name" value="MULTIDRUG RESISTANCE PROTEIN MDTA"/>
    <property type="match status" value="1"/>
</dbReference>
<dbReference type="GO" id="GO:1990281">
    <property type="term" value="C:efflux pump complex"/>
    <property type="evidence" value="ECO:0007669"/>
    <property type="project" value="TreeGrafter"/>
</dbReference>
<protein>
    <submittedName>
        <fullName evidence="6">Transporter</fullName>
    </submittedName>
</protein>
<feature type="coiled-coil region" evidence="2">
    <location>
        <begin position="103"/>
        <end position="168"/>
    </location>
</feature>
<dbReference type="NCBIfam" id="TIGR01730">
    <property type="entry name" value="RND_mfp"/>
    <property type="match status" value="1"/>
</dbReference>
<dbReference type="Pfam" id="PF25989">
    <property type="entry name" value="YknX_C"/>
    <property type="match status" value="1"/>
</dbReference>
<dbReference type="PANTHER" id="PTHR30469:SF11">
    <property type="entry name" value="BLL4320 PROTEIN"/>
    <property type="match status" value="1"/>
</dbReference>
<organism evidence="6 7">
    <name type="scientific">Chryseobacterium formosense</name>
    <dbReference type="NCBI Taxonomy" id="236814"/>
    <lineage>
        <taxon>Bacteria</taxon>
        <taxon>Pseudomonadati</taxon>
        <taxon>Bacteroidota</taxon>
        <taxon>Flavobacteriia</taxon>
        <taxon>Flavobacteriales</taxon>
        <taxon>Weeksellaceae</taxon>
        <taxon>Chryseobacterium group</taxon>
        <taxon>Chryseobacterium</taxon>
    </lineage>
</organism>
<dbReference type="InterPro" id="IPR058636">
    <property type="entry name" value="Beta-barrel_YknX"/>
</dbReference>
<gene>
    <name evidence="6" type="ORF">IX39_08560</name>
</gene>
<dbReference type="Gene3D" id="2.40.420.20">
    <property type="match status" value="1"/>
</dbReference>
<proteinExistence type="inferred from homology"/>
<dbReference type="Proteomes" id="UP000028713">
    <property type="component" value="Unassembled WGS sequence"/>
</dbReference>
<dbReference type="InterPro" id="IPR006143">
    <property type="entry name" value="RND_pump_MFP"/>
</dbReference>
<dbReference type="RefSeq" id="WP_034675154.1">
    <property type="nucleotide sequence ID" value="NZ_FPAP01000001.1"/>
</dbReference>
<evidence type="ECO:0000256" key="1">
    <source>
        <dbReference type="ARBA" id="ARBA00009477"/>
    </source>
</evidence>
<dbReference type="Pfam" id="PF25917">
    <property type="entry name" value="BSH_RND"/>
    <property type="match status" value="1"/>
</dbReference>
<dbReference type="STRING" id="236814.IX39_08560"/>
<dbReference type="OrthoDB" id="9806939at2"/>
<keyword evidence="2" id="KW-0175">Coiled coil</keyword>
<dbReference type="Pfam" id="PF25990">
    <property type="entry name" value="Beta-barrel_YknX"/>
    <property type="match status" value="1"/>
</dbReference>
<dbReference type="AlphaFoldDB" id="A0A085Z8A3"/>
<evidence type="ECO:0000259" key="4">
    <source>
        <dbReference type="Pfam" id="PF25989"/>
    </source>
</evidence>
<feature type="domain" description="YknX-like beta-barrel" evidence="5">
    <location>
        <begin position="202"/>
        <end position="270"/>
    </location>
</feature>
<dbReference type="InterPro" id="IPR058637">
    <property type="entry name" value="YknX-like_C"/>
</dbReference>
<feature type="domain" description="YknX-like C-terminal permuted SH3-like" evidence="4">
    <location>
        <begin position="284"/>
        <end position="349"/>
    </location>
</feature>
<dbReference type="InterPro" id="IPR058625">
    <property type="entry name" value="MdtA-like_BSH"/>
</dbReference>
<evidence type="ECO:0000259" key="5">
    <source>
        <dbReference type="Pfam" id="PF25990"/>
    </source>
</evidence>
<reference evidence="6 7" key="1">
    <citation type="submission" date="2014-07" db="EMBL/GenBank/DDBJ databases">
        <title>Genome of Chryseobacterium formosense LMG 24722.</title>
        <authorList>
            <person name="Pipes S.E."/>
            <person name="Stropko S.J."/>
            <person name="Newman J.D."/>
        </authorList>
    </citation>
    <scope>NUCLEOTIDE SEQUENCE [LARGE SCALE GENOMIC DNA]</scope>
    <source>
        <strain evidence="6 7">LMG 24722</strain>
    </source>
</reference>
<feature type="domain" description="Multidrug resistance protein MdtA-like barrel-sandwich hybrid" evidence="3">
    <location>
        <begin position="71"/>
        <end position="196"/>
    </location>
</feature>
<evidence type="ECO:0000259" key="3">
    <source>
        <dbReference type="Pfam" id="PF25917"/>
    </source>
</evidence>
<dbReference type="GO" id="GO:0015562">
    <property type="term" value="F:efflux transmembrane transporter activity"/>
    <property type="evidence" value="ECO:0007669"/>
    <property type="project" value="TreeGrafter"/>
</dbReference>
<keyword evidence="7" id="KW-1185">Reference proteome</keyword>
<dbReference type="Gene3D" id="2.40.50.100">
    <property type="match status" value="1"/>
</dbReference>
<name>A0A085Z8A3_9FLAO</name>
<dbReference type="Gene3D" id="1.10.287.470">
    <property type="entry name" value="Helix hairpin bin"/>
    <property type="match status" value="1"/>
</dbReference>
<dbReference type="SUPFAM" id="SSF111369">
    <property type="entry name" value="HlyD-like secretion proteins"/>
    <property type="match status" value="1"/>
</dbReference>
<comment type="similarity">
    <text evidence="1">Belongs to the membrane fusion protein (MFP) (TC 8.A.1) family.</text>
</comment>
<dbReference type="Gene3D" id="2.40.30.170">
    <property type="match status" value="1"/>
</dbReference>
<dbReference type="eggNOG" id="COG0845">
    <property type="taxonomic scope" value="Bacteria"/>
</dbReference>
<sequence>MKKKIIVTLVCVGIIAFVVFKLATNKKKIDEKNQPAQLEDVRIPVTAIPVSEEVQDIELIKTGMLAPFKEAKVLSVTSGNIQRLLFKLGDQVRQGQTLAVIDTRLLEIDLQKAESNVSKLKRDLQTYTDLLEGSAATQEKVNDIRQSYNDAQNLSQQLRRQIADATIKSPINGIIGNKAVEEGMYITAGGEIGSIVNLSQLKVEVYFTEVEVYQIKVGQKIKLSTDVYPDKPFYGTITFISPQANQAYNYQVEITANNDKQTPLRSGTFVYADFSRTTPQKILLIPREALNASTQDASVYIAKDGKAVLRHIKAGAEFGGKIQVTEGLQAGEQVITSGQINLKDGKLINISK</sequence>